<dbReference type="PANTHER" id="PTHR10331">
    <property type="entry name" value="T COMPLEX PROTEIN 10"/>
    <property type="match status" value="1"/>
</dbReference>
<feature type="compositionally biased region" description="Basic and acidic residues" evidence="3">
    <location>
        <begin position="110"/>
        <end position="122"/>
    </location>
</feature>
<organism evidence="5 6">
    <name type="scientific">Blepharisma stoltei</name>
    <dbReference type="NCBI Taxonomy" id="1481888"/>
    <lineage>
        <taxon>Eukaryota</taxon>
        <taxon>Sar</taxon>
        <taxon>Alveolata</taxon>
        <taxon>Ciliophora</taxon>
        <taxon>Postciliodesmatophora</taxon>
        <taxon>Heterotrichea</taxon>
        <taxon>Heterotrichida</taxon>
        <taxon>Blepharismidae</taxon>
        <taxon>Blepharisma</taxon>
    </lineage>
</organism>
<evidence type="ECO:0000259" key="4">
    <source>
        <dbReference type="Pfam" id="PF07202"/>
    </source>
</evidence>
<feature type="coiled-coil region" evidence="2">
    <location>
        <begin position="259"/>
        <end position="365"/>
    </location>
</feature>
<keyword evidence="6" id="KW-1185">Reference proteome</keyword>
<feature type="region of interest" description="Disordered" evidence="3">
    <location>
        <begin position="171"/>
        <end position="204"/>
    </location>
</feature>
<dbReference type="AlphaFoldDB" id="A0AAU9IE44"/>
<dbReference type="PANTHER" id="PTHR10331:SF6">
    <property type="entry name" value="SPINDLE ASSEMBLY ABNORMAL 4"/>
    <property type="match status" value="1"/>
</dbReference>
<sequence>MDAAYFRYFSGNQVDQIKLLEMQAEYLRYLASCYGGNAPILQYPIQPQQVSNGNIPNFQINTEIKSSKETVNTKVPIAQEYSKETENKEKPTLGSRSQIEIPPLTFSNKESTEIPQVKENKQPELANEEESSPINDKKIGTKASNRRYLSNPDDVPIKPIAKSFESLLEEEMKKLREQENTAEGEAEGEQKPKHQFLKKGSKVKQIIAAEKSHEEQEKSENLNLEEAKSIEKSEIVEERKEEKPMEVPIENPDEVAALKEEFSNKLKNLEKEMDYFKRENAKLKKLAKELEEKKSVIDKEMHEFEEFKKREEIKLIKWKNKEMEKLKKEKEAITKANIKKENEEVERLRETLKRLNQSVKDQEIRHKIETDKLKAQIEKISKKSEIKPILKNPRRESKTDRGSLSVNEKIIISKPSASENNSISQENSIEKTPRNSPSDSHIKVISFSNGTKKEIHPDGHSVIYFINGDIKTAFPDGKSIYFFCEANTVQTTFADGVQEFKFPNGQAEKHYQDGTKEINFPDGTMKCIYPNGEEKCIFPDGTIQKICANGEKLITLPDGRKEIITAEGKCVNVGNAQESL</sequence>
<dbReference type="Gene3D" id="2.60.450.20">
    <property type="match status" value="1"/>
</dbReference>
<evidence type="ECO:0000313" key="6">
    <source>
        <dbReference type="Proteomes" id="UP001162131"/>
    </source>
</evidence>
<comment type="caution">
    <text evidence="5">The sequence shown here is derived from an EMBL/GenBank/DDBJ whole genome shotgun (WGS) entry which is preliminary data.</text>
</comment>
<keyword evidence="2" id="KW-0175">Coiled coil</keyword>
<dbReference type="Pfam" id="PF07202">
    <property type="entry name" value="Tcp10_C"/>
    <property type="match status" value="3"/>
</dbReference>
<dbReference type="Proteomes" id="UP001162131">
    <property type="component" value="Unassembled WGS sequence"/>
</dbReference>
<evidence type="ECO:0000256" key="2">
    <source>
        <dbReference type="SAM" id="Coils"/>
    </source>
</evidence>
<feature type="compositionally biased region" description="Basic residues" evidence="3">
    <location>
        <begin position="193"/>
        <end position="202"/>
    </location>
</feature>
<dbReference type="InterPro" id="IPR026581">
    <property type="entry name" value="TCP10L/CENPJ"/>
</dbReference>
<feature type="domain" description="Centromere protein J C-terminal" evidence="4">
    <location>
        <begin position="442"/>
        <end position="471"/>
    </location>
</feature>
<feature type="region of interest" description="Disordered" evidence="3">
    <location>
        <begin position="75"/>
        <end position="157"/>
    </location>
</feature>
<feature type="region of interest" description="Disordered" evidence="3">
    <location>
        <begin position="416"/>
        <end position="441"/>
    </location>
</feature>
<feature type="compositionally biased region" description="Basic and acidic residues" evidence="3">
    <location>
        <begin position="81"/>
        <end position="91"/>
    </location>
</feature>
<dbReference type="InterPro" id="IPR009852">
    <property type="entry name" value="CENPJ_C_dom"/>
</dbReference>
<proteinExistence type="inferred from homology"/>
<gene>
    <name evidence="5" type="ORF">BSTOLATCC_MIC5413</name>
</gene>
<evidence type="ECO:0000313" key="5">
    <source>
        <dbReference type="EMBL" id="CAG9312165.1"/>
    </source>
</evidence>
<comment type="similarity">
    <text evidence="1">Belongs to the TCP10 family.</text>
</comment>
<feature type="compositionally biased region" description="Low complexity" evidence="3">
    <location>
        <begin position="416"/>
        <end position="427"/>
    </location>
</feature>
<evidence type="ECO:0000256" key="1">
    <source>
        <dbReference type="ARBA" id="ARBA00005627"/>
    </source>
</evidence>
<name>A0AAU9IE44_9CILI</name>
<accession>A0AAU9IE44</accession>
<feature type="region of interest" description="Disordered" evidence="3">
    <location>
        <begin position="233"/>
        <end position="252"/>
    </location>
</feature>
<feature type="compositionally biased region" description="Basic and acidic residues" evidence="3">
    <location>
        <begin position="233"/>
        <end position="245"/>
    </location>
</feature>
<feature type="domain" description="Centromere protein J C-terminal" evidence="4">
    <location>
        <begin position="530"/>
        <end position="564"/>
    </location>
</feature>
<dbReference type="InterPro" id="IPR047002">
    <property type="entry name" value="Tcp10_C_sf"/>
</dbReference>
<evidence type="ECO:0000256" key="3">
    <source>
        <dbReference type="SAM" id="MobiDB-lite"/>
    </source>
</evidence>
<dbReference type="EMBL" id="CAJZBQ010000005">
    <property type="protein sequence ID" value="CAG9312165.1"/>
    <property type="molecule type" value="Genomic_DNA"/>
</dbReference>
<feature type="domain" description="Centromere protein J C-terminal" evidence="4">
    <location>
        <begin position="495"/>
        <end position="526"/>
    </location>
</feature>
<reference evidence="5" key="1">
    <citation type="submission" date="2021-09" db="EMBL/GenBank/DDBJ databases">
        <authorList>
            <consortium name="AG Swart"/>
            <person name="Singh M."/>
            <person name="Singh A."/>
            <person name="Seah K."/>
            <person name="Emmerich C."/>
        </authorList>
    </citation>
    <scope>NUCLEOTIDE SEQUENCE</scope>
    <source>
        <strain evidence="5">ATCC30299</strain>
    </source>
</reference>
<protein>
    <recommendedName>
        <fullName evidence="4">Centromere protein J C-terminal domain-containing protein</fullName>
    </recommendedName>
</protein>